<dbReference type="Pfam" id="PF01963">
    <property type="entry name" value="TraB_PrgY_gumN"/>
    <property type="match status" value="1"/>
</dbReference>
<accession>A0AAU7VP18</accession>
<dbReference type="RefSeq" id="WP_350344555.1">
    <property type="nucleotide sequence ID" value="NZ_CP158367.1"/>
</dbReference>
<sequence length="298" mass="34206">MNKNLVRTLTLITILSLLLLVSCIPEEASKGLFYEIESKNTTMYLFGSVHVGKEEMYPLDSEVEKAFEQAQVLGMELNPKELDERDIAEQVLYYAKFHDGTLATDLIDDEKFYKASDITGVQPEVLNQFKPWYISMTLSNIAVDEAGYSSNYGVEEYFINKGQDKEIIGLETVVDQIATYELLSEESQVIYFEETLENIKNTKDQMDELITFWRQGNSDAFTEMREKALEQAPTPSLEMHHRAMLDERDKKMAETLHQILEEDSGQNYFIVVGSMHLVGENSIVDHLSQKGYKVNEIY</sequence>
<dbReference type="CDD" id="cd14789">
    <property type="entry name" value="Tiki"/>
    <property type="match status" value="1"/>
</dbReference>
<dbReference type="EMBL" id="CP158367">
    <property type="protein sequence ID" value="XBX75818.1"/>
    <property type="molecule type" value="Genomic_DNA"/>
</dbReference>
<protein>
    <submittedName>
        <fullName evidence="1">TraB/GumN family protein</fullName>
    </submittedName>
</protein>
<dbReference type="InterPro" id="IPR002816">
    <property type="entry name" value="TraB/PrgY/GumN_fam"/>
</dbReference>
<dbReference type="AlphaFoldDB" id="A0AAU7VP18"/>
<dbReference type="PANTHER" id="PTHR40590:SF1">
    <property type="entry name" value="CYTOPLASMIC PROTEIN"/>
    <property type="match status" value="1"/>
</dbReference>
<proteinExistence type="predicted"/>
<gene>
    <name evidence="1" type="ORF">PRVXT_000974</name>
</gene>
<dbReference type="InterPro" id="IPR047111">
    <property type="entry name" value="YbaP-like"/>
</dbReference>
<dbReference type="PANTHER" id="PTHR40590">
    <property type="entry name" value="CYTOPLASMIC PROTEIN-RELATED"/>
    <property type="match status" value="1"/>
</dbReference>
<organism evidence="1">
    <name type="scientific">Proteinivorax tanatarense</name>
    <dbReference type="NCBI Taxonomy" id="1260629"/>
    <lineage>
        <taxon>Bacteria</taxon>
        <taxon>Bacillati</taxon>
        <taxon>Bacillota</taxon>
        <taxon>Clostridia</taxon>
        <taxon>Eubacteriales</taxon>
        <taxon>Proteinivoracaceae</taxon>
        <taxon>Proteinivorax</taxon>
    </lineage>
</organism>
<reference evidence="1" key="2">
    <citation type="submission" date="2024-06" db="EMBL/GenBank/DDBJ databases">
        <authorList>
            <person name="Petrova K.O."/>
            <person name="Toshchakov S.V."/>
            <person name="Boltjanskaja Y.V."/>
            <person name="Kevbrin V."/>
        </authorList>
    </citation>
    <scope>NUCLEOTIDE SEQUENCE</scope>
    <source>
        <strain evidence="1">Z-910T</strain>
    </source>
</reference>
<evidence type="ECO:0000313" key="1">
    <source>
        <dbReference type="EMBL" id="XBX75818.1"/>
    </source>
</evidence>
<name>A0AAU7VP18_9FIRM</name>
<reference evidence="1" key="1">
    <citation type="journal article" date="2013" name="Extremophiles">
        <title>Proteinivorax tanatarense gen. nov., sp. nov., an anaerobic, haloalkaliphilic, proteolytic bacterium isolated from a decaying algal bloom, and proposal of Proteinivoraceae fam. nov.</title>
        <authorList>
            <person name="Kevbrin V."/>
            <person name="Boltyanskaya Y."/>
            <person name="Zhilina T."/>
            <person name="Kolganova T."/>
            <person name="Lavrentjeva E."/>
            <person name="Kuznetsov B."/>
        </authorList>
    </citation>
    <scope>NUCLEOTIDE SEQUENCE</scope>
    <source>
        <strain evidence="1">Z-910T</strain>
    </source>
</reference>
<dbReference type="PROSITE" id="PS51257">
    <property type="entry name" value="PROKAR_LIPOPROTEIN"/>
    <property type="match status" value="1"/>
</dbReference>